<keyword evidence="4 6" id="KW-1133">Transmembrane helix</keyword>
<evidence type="ECO:0000256" key="2">
    <source>
        <dbReference type="ARBA" id="ARBA00006843"/>
    </source>
</evidence>
<dbReference type="PANTHER" id="PTHR14948">
    <property type="entry name" value="NG5"/>
    <property type="match status" value="1"/>
</dbReference>
<proteinExistence type="inferred from homology"/>
<dbReference type="Proteomes" id="UP000078046">
    <property type="component" value="Unassembled WGS sequence"/>
</dbReference>
<dbReference type="InterPro" id="IPR007593">
    <property type="entry name" value="CD225/Dispanin_fam"/>
</dbReference>
<accession>A0A177B2B0</accession>
<dbReference type="PANTHER" id="PTHR14948:SF25">
    <property type="entry name" value="DUF4190 DOMAIN-CONTAINING PROTEIN"/>
    <property type="match status" value="1"/>
</dbReference>
<comment type="subcellular location">
    <subcellularLocation>
        <location evidence="1">Membrane</location>
    </subcellularLocation>
</comment>
<keyword evidence="3 6" id="KW-0812">Transmembrane</keyword>
<evidence type="ECO:0000313" key="7">
    <source>
        <dbReference type="EMBL" id="OAF67751.1"/>
    </source>
</evidence>
<evidence type="ECO:0000256" key="1">
    <source>
        <dbReference type="ARBA" id="ARBA00004370"/>
    </source>
</evidence>
<gene>
    <name evidence="7" type="ORF">A3Q56_04429</name>
</gene>
<dbReference type="GO" id="GO:0016020">
    <property type="term" value="C:membrane"/>
    <property type="evidence" value="ECO:0007669"/>
    <property type="project" value="UniProtKB-SubCell"/>
</dbReference>
<dbReference type="EMBL" id="LWCA01000584">
    <property type="protein sequence ID" value="OAF67751.1"/>
    <property type="molecule type" value="Genomic_DNA"/>
</dbReference>
<dbReference type="AlphaFoldDB" id="A0A177B2B0"/>
<evidence type="ECO:0000256" key="3">
    <source>
        <dbReference type="ARBA" id="ARBA00022692"/>
    </source>
</evidence>
<comment type="similarity">
    <text evidence="2">Belongs to the CD225/Dispanin family.</text>
</comment>
<organism evidence="7 8">
    <name type="scientific">Intoshia linei</name>
    <dbReference type="NCBI Taxonomy" id="1819745"/>
    <lineage>
        <taxon>Eukaryota</taxon>
        <taxon>Metazoa</taxon>
        <taxon>Spiralia</taxon>
        <taxon>Lophotrochozoa</taxon>
        <taxon>Mesozoa</taxon>
        <taxon>Orthonectida</taxon>
        <taxon>Rhopaluridae</taxon>
        <taxon>Intoshia</taxon>
    </lineage>
</organism>
<evidence type="ECO:0000313" key="8">
    <source>
        <dbReference type="Proteomes" id="UP000078046"/>
    </source>
</evidence>
<feature type="transmembrane region" description="Helical" evidence="6">
    <location>
        <begin position="30"/>
        <end position="55"/>
    </location>
</feature>
<sequence length="148" mass="15776">MAQVEPFPQYQPPPGQTTVIVQNNVRPSSYLAFAICVTICCNIIFGIIAIIFSVMSSSAADDNNMEDARRNGKISLAFSLSGILITIIALIVGIYFIYVYTTQLIGTAFQEVDTITGQIGSLSGQLDGSLAGQLDGSGTINTDLSQFL</sequence>
<feature type="transmembrane region" description="Helical" evidence="6">
    <location>
        <begin position="76"/>
        <end position="100"/>
    </location>
</feature>
<evidence type="ECO:0000256" key="5">
    <source>
        <dbReference type="ARBA" id="ARBA00023136"/>
    </source>
</evidence>
<evidence type="ECO:0008006" key="9">
    <source>
        <dbReference type="Google" id="ProtNLM"/>
    </source>
</evidence>
<evidence type="ECO:0000256" key="4">
    <source>
        <dbReference type="ARBA" id="ARBA00022989"/>
    </source>
</evidence>
<dbReference type="Pfam" id="PF04505">
    <property type="entry name" value="CD225"/>
    <property type="match status" value="1"/>
</dbReference>
<protein>
    <recommendedName>
        <fullName evidence="9">Interferon-induced transmembrane protein</fullName>
    </recommendedName>
</protein>
<keyword evidence="5 6" id="KW-0472">Membrane</keyword>
<evidence type="ECO:0000256" key="6">
    <source>
        <dbReference type="SAM" id="Phobius"/>
    </source>
</evidence>
<reference evidence="7 8" key="1">
    <citation type="submission" date="2016-04" db="EMBL/GenBank/DDBJ databases">
        <title>The genome of Intoshia linei affirms orthonectids as highly simplified spiralians.</title>
        <authorList>
            <person name="Mikhailov K.V."/>
            <person name="Slusarev G.S."/>
            <person name="Nikitin M.A."/>
            <person name="Logacheva M.D."/>
            <person name="Penin A."/>
            <person name="Aleoshin V."/>
            <person name="Panchin Y.V."/>
        </authorList>
    </citation>
    <scope>NUCLEOTIDE SEQUENCE [LARGE SCALE GENOMIC DNA]</scope>
    <source>
        <strain evidence="7">Intl2013</strain>
        <tissue evidence="7">Whole animal</tissue>
    </source>
</reference>
<keyword evidence="8" id="KW-1185">Reference proteome</keyword>
<comment type="caution">
    <text evidence="7">The sequence shown here is derived from an EMBL/GenBank/DDBJ whole genome shotgun (WGS) entry which is preliminary data.</text>
</comment>
<dbReference type="InterPro" id="IPR051423">
    <property type="entry name" value="CD225/Dispanin"/>
</dbReference>
<name>A0A177B2B0_9BILA</name>